<gene>
    <name evidence="1" type="ORF">Acy02nite_90880</name>
</gene>
<dbReference type="Proteomes" id="UP000619479">
    <property type="component" value="Unassembled WGS sequence"/>
</dbReference>
<accession>A0A919IVF3</accession>
<name>A0A919IVF3_9ACTN</name>
<proteinExistence type="predicted"/>
<organism evidence="1 2">
    <name type="scientific">Actinoplanes cyaneus</name>
    <dbReference type="NCBI Taxonomy" id="52696"/>
    <lineage>
        <taxon>Bacteria</taxon>
        <taxon>Bacillati</taxon>
        <taxon>Actinomycetota</taxon>
        <taxon>Actinomycetes</taxon>
        <taxon>Micromonosporales</taxon>
        <taxon>Micromonosporaceae</taxon>
        <taxon>Actinoplanes</taxon>
    </lineage>
</organism>
<sequence length="61" mass="7142">MDPRDPSAALSRANFQRMVNAPPKRFYARLLRPEDEVRLRVADTYRPTPRHWSGCMVDLDV</sequence>
<comment type="caution">
    <text evidence="1">The sequence shown here is derived from an EMBL/GenBank/DDBJ whole genome shotgun (WGS) entry which is preliminary data.</text>
</comment>
<dbReference type="EMBL" id="BOMH01000106">
    <property type="protein sequence ID" value="GID71207.1"/>
    <property type="molecule type" value="Genomic_DNA"/>
</dbReference>
<keyword evidence="2" id="KW-1185">Reference proteome</keyword>
<evidence type="ECO:0000313" key="2">
    <source>
        <dbReference type="Proteomes" id="UP000619479"/>
    </source>
</evidence>
<reference evidence="1" key="1">
    <citation type="submission" date="2021-01" db="EMBL/GenBank/DDBJ databases">
        <title>Whole genome shotgun sequence of Actinoplanes cyaneus NBRC 14990.</title>
        <authorList>
            <person name="Komaki H."/>
            <person name="Tamura T."/>
        </authorList>
    </citation>
    <scope>NUCLEOTIDE SEQUENCE</scope>
    <source>
        <strain evidence="1">NBRC 14990</strain>
    </source>
</reference>
<evidence type="ECO:0000313" key="1">
    <source>
        <dbReference type="EMBL" id="GID71207.1"/>
    </source>
</evidence>
<dbReference type="AlphaFoldDB" id="A0A919IVF3"/>
<protein>
    <submittedName>
        <fullName evidence="1">Uncharacterized protein</fullName>
    </submittedName>
</protein>